<dbReference type="InterPro" id="IPR029069">
    <property type="entry name" value="HotDog_dom_sf"/>
</dbReference>
<dbReference type="PANTHER" id="PTHR43437">
    <property type="entry name" value="HYDROXYACYL-THIOESTER DEHYDRATASE TYPE 2, MITOCHONDRIAL-RELATED"/>
    <property type="match status" value="1"/>
</dbReference>
<dbReference type="InterPro" id="IPR002539">
    <property type="entry name" value="MaoC-like_dom"/>
</dbReference>
<name>A0ABM1BGC1_LIMPO</name>
<dbReference type="Gene3D" id="3.10.129.10">
    <property type="entry name" value="Hotdog Thioesterase"/>
    <property type="match status" value="1"/>
</dbReference>
<gene>
    <name evidence="3" type="primary">LOC106465753</name>
</gene>
<dbReference type="PANTHER" id="PTHR43437:SF3">
    <property type="entry name" value="HYDROXYACYL-THIOESTER DEHYDRATASE TYPE 2, MITOCHONDRIAL"/>
    <property type="match status" value="1"/>
</dbReference>
<proteinExistence type="predicted"/>
<accession>A0ABM1BGC1</accession>
<keyword evidence="2" id="KW-1185">Reference proteome</keyword>
<dbReference type="CDD" id="cd03449">
    <property type="entry name" value="R_hydratase"/>
    <property type="match status" value="1"/>
</dbReference>
<organism evidence="2 3">
    <name type="scientific">Limulus polyphemus</name>
    <name type="common">Atlantic horseshoe crab</name>
    <dbReference type="NCBI Taxonomy" id="6850"/>
    <lineage>
        <taxon>Eukaryota</taxon>
        <taxon>Metazoa</taxon>
        <taxon>Ecdysozoa</taxon>
        <taxon>Arthropoda</taxon>
        <taxon>Chelicerata</taxon>
        <taxon>Merostomata</taxon>
        <taxon>Xiphosura</taxon>
        <taxon>Limulidae</taxon>
        <taxon>Limulus</taxon>
    </lineage>
</organism>
<dbReference type="Proteomes" id="UP000694941">
    <property type="component" value="Unplaced"/>
</dbReference>
<dbReference type="Pfam" id="PF01575">
    <property type="entry name" value="MaoC_dehydratas"/>
    <property type="match status" value="1"/>
</dbReference>
<evidence type="ECO:0000313" key="3">
    <source>
        <dbReference type="RefSeq" id="XP_013781440.1"/>
    </source>
</evidence>
<evidence type="ECO:0000259" key="1">
    <source>
        <dbReference type="Pfam" id="PF01575"/>
    </source>
</evidence>
<dbReference type="InterPro" id="IPR050965">
    <property type="entry name" value="UPF0336/Enoyl-CoA_hydratase"/>
</dbReference>
<reference evidence="3" key="1">
    <citation type="submission" date="2025-08" db="UniProtKB">
        <authorList>
            <consortium name="RefSeq"/>
        </authorList>
    </citation>
    <scope>IDENTIFICATION</scope>
    <source>
        <tissue evidence="3">Muscle</tissue>
    </source>
</reference>
<dbReference type="GeneID" id="106465753"/>
<evidence type="ECO:0000313" key="2">
    <source>
        <dbReference type="Proteomes" id="UP000694941"/>
    </source>
</evidence>
<dbReference type="RefSeq" id="XP_013781440.1">
    <property type="nucleotide sequence ID" value="XM_013925986.2"/>
</dbReference>
<protein>
    <submittedName>
        <fullName evidence="3">Hydroxyacyl-thioester dehydratase type 2, mitochondrial-like isoform X1</fullName>
    </submittedName>
</protein>
<feature type="domain" description="MaoC-like" evidence="1">
    <location>
        <begin position="40"/>
        <end position="128"/>
    </location>
</feature>
<sequence>MALTNVHRLINQNFVKIFRGIKFCFSHESRSLKIGDTEQLSRVFTRKDVEMFAHLSGDTNPVHLDDCWAEKSRLGKRVVHGALLNGLISAVMGTKLPGFGCVVVKQTLEFPNPLYIDEEVTASVTLKSLRKALVVCDYSCITNDGKVVLRGEAKLVLPHNES</sequence>
<dbReference type="SUPFAM" id="SSF54637">
    <property type="entry name" value="Thioesterase/thiol ester dehydrase-isomerase"/>
    <property type="match status" value="1"/>
</dbReference>